<dbReference type="OrthoDB" id="5393404at2759"/>
<reference evidence="3" key="1">
    <citation type="journal article" date="2020" name="Stud. Mycol.">
        <title>101 Dothideomycetes genomes: a test case for predicting lifestyles and emergence of pathogens.</title>
        <authorList>
            <person name="Haridas S."/>
            <person name="Albert R."/>
            <person name="Binder M."/>
            <person name="Bloem J."/>
            <person name="Labutti K."/>
            <person name="Salamov A."/>
            <person name="Andreopoulos B."/>
            <person name="Baker S."/>
            <person name="Barry K."/>
            <person name="Bills G."/>
            <person name="Bluhm B."/>
            <person name="Cannon C."/>
            <person name="Castanera R."/>
            <person name="Culley D."/>
            <person name="Daum C."/>
            <person name="Ezra D."/>
            <person name="Gonzalez J."/>
            <person name="Henrissat B."/>
            <person name="Kuo A."/>
            <person name="Liang C."/>
            <person name="Lipzen A."/>
            <person name="Lutzoni F."/>
            <person name="Magnuson J."/>
            <person name="Mondo S."/>
            <person name="Nolan M."/>
            <person name="Ohm R."/>
            <person name="Pangilinan J."/>
            <person name="Park H.-J."/>
            <person name="Ramirez L."/>
            <person name="Alfaro M."/>
            <person name="Sun H."/>
            <person name="Tritt A."/>
            <person name="Yoshinaga Y."/>
            <person name="Zwiers L.-H."/>
            <person name="Turgeon B."/>
            <person name="Goodwin S."/>
            <person name="Spatafora J."/>
            <person name="Crous P."/>
            <person name="Grigoriev I."/>
        </authorList>
    </citation>
    <scope>NUCLEOTIDE SEQUENCE</scope>
    <source>
        <strain evidence="3">CBS 110217</strain>
    </source>
</reference>
<dbReference type="AlphaFoldDB" id="A0A9P4LPF6"/>
<feature type="compositionally biased region" description="Basic and acidic residues" evidence="1">
    <location>
        <begin position="529"/>
        <end position="538"/>
    </location>
</feature>
<name>A0A9P4LPF6_9PLEO</name>
<dbReference type="Proteomes" id="UP000799777">
    <property type="component" value="Unassembled WGS sequence"/>
</dbReference>
<comment type="caution">
    <text evidence="3">The sequence shown here is derived from an EMBL/GenBank/DDBJ whole genome shotgun (WGS) entry which is preliminary data.</text>
</comment>
<evidence type="ECO:0000313" key="3">
    <source>
        <dbReference type="EMBL" id="KAF2032145.1"/>
    </source>
</evidence>
<evidence type="ECO:0000313" key="4">
    <source>
        <dbReference type="Proteomes" id="UP000799777"/>
    </source>
</evidence>
<proteinExistence type="predicted"/>
<feature type="region of interest" description="Disordered" evidence="1">
    <location>
        <begin position="103"/>
        <end position="124"/>
    </location>
</feature>
<feature type="transmembrane region" description="Helical" evidence="2">
    <location>
        <begin position="55"/>
        <end position="77"/>
    </location>
</feature>
<feature type="compositionally biased region" description="Polar residues" evidence="1">
    <location>
        <begin position="433"/>
        <end position="474"/>
    </location>
</feature>
<gene>
    <name evidence="3" type="ORF">EK21DRAFT_99240</name>
</gene>
<keyword evidence="4" id="KW-1185">Reference proteome</keyword>
<feature type="compositionally biased region" description="Polar residues" evidence="1">
    <location>
        <begin position="210"/>
        <end position="224"/>
    </location>
</feature>
<feature type="compositionally biased region" description="Polar residues" evidence="1">
    <location>
        <begin position="349"/>
        <end position="361"/>
    </location>
</feature>
<feature type="compositionally biased region" description="Basic and acidic residues" evidence="1">
    <location>
        <begin position="269"/>
        <end position="288"/>
    </location>
</feature>
<feature type="compositionally biased region" description="Low complexity" evidence="1">
    <location>
        <begin position="313"/>
        <end position="324"/>
    </location>
</feature>
<organism evidence="3 4">
    <name type="scientific">Setomelanomma holmii</name>
    <dbReference type="NCBI Taxonomy" id="210430"/>
    <lineage>
        <taxon>Eukaryota</taxon>
        <taxon>Fungi</taxon>
        <taxon>Dikarya</taxon>
        <taxon>Ascomycota</taxon>
        <taxon>Pezizomycotina</taxon>
        <taxon>Dothideomycetes</taxon>
        <taxon>Pleosporomycetidae</taxon>
        <taxon>Pleosporales</taxon>
        <taxon>Pleosporineae</taxon>
        <taxon>Phaeosphaeriaceae</taxon>
        <taxon>Setomelanomma</taxon>
    </lineage>
</organism>
<keyword evidence="2" id="KW-0472">Membrane</keyword>
<keyword evidence="2" id="KW-1133">Transmembrane helix</keyword>
<feature type="compositionally biased region" description="Polar residues" evidence="1">
    <location>
        <begin position="380"/>
        <end position="392"/>
    </location>
</feature>
<protein>
    <submittedName>
        <fullName evidence="3">Uncharacterized protein</fullName>
    </submittedName>
</protein>
<keyword evidence="2" id="KW-0812">Transmembrane</keyword>
<dbReference type="EMBL" id="ML978175">
    <property type="protein sequence ID" value="KAF2032145.1"/>
    <property type="molecule type" value="Genomic_DNA"/>
</dbReference>
<feature type="compositionally biased region" description="Basic and acidic residues" evidence="1">
    <location>
        <begin position="229"/>
        <end position="247"/>
    </location>
</feature>
<accession>A0A9P4LPF6</accession>
<feature type="region of interest" description="Disordered" evidence="1">
    <location>
        <begin position="147"/>
        <end position="189"/>
    </location>
</feature>
<feature type="region of interest" description="Disordered" evidence="1">
    <location>
        <begin position="207"/>
        <end position="479"/>
    </location>
</feature>
<evidence type="ECO:0000256" key="2">
    <source>
        <dbReference type="SAM" id="Phobius"/>
    </source>
</evidence>
<feature type="compositionally biased region" description="Basic and acidic residues" evidence="1">
    <location>
        <begin position="512"/>
        <end position="521"/>
    </location>
</feature>
<evidence type="ECO:0000256" key="1">
    <source>
        <dbReference type="SAM" id="MobiDB-lite"/>
    </source>
</evidence>
<feature type="region of interest" description="Disordered" evidence="1">
    <location>
        <begin position="501"/>
        <end position="538"/>
    </location>
</feature>
<sequence length="538" mass="58504">MAPHPELTAEEAALSPMAVRDLSIAKTIVKRADDAYKQLAAAGARDPTSLKGPGFQVLFALIGVGMTVMALWFFFWAKNGGFKWRGKQDWEDYKSTVLRRKGPDGKTLSNATKSTRLGGGSVVHGGSYGAPTTIGYTDETGTSADINEYRDAEEGKGGLRGGDGRTRKDKKGRRENTNDYNDPELRNYRHEKAARVGGLNRAADGLYTDYSGSQPSELGSNVSSAPLVKKSEKKDPKKEAKEKERRAKERMRKAKAAEKETARVAAAEAKQRKEEQKAAIKREKEAYKKAKKTKSEATPSEAPEMAEVTRPLTEYTRAYTEYTAPSEAGTLEKPKQKPQGRRAPPSAAYSFTTGDDTNTVYSGAYTDNHDARTEARTAPSVAQSNDIESSYYSDYRPNADPSVYKARAATKDRTSRSASRPQGERPQGARASRPQSSTRSGSQSPQKRNRTSQSARPSRSQYTAAPSDIFTATNGDAYGHMSYPCHIPGLSSAGSVGVSESVSQVGAPSRTRGRDVMDGYRRGGVRAVGRRDSLSDSD</sequence>